<evidence type="ECO:0000256" key="7">
    <source>
        <dbReference type="SAM" id="MobiDB-lite"/>
    </source>
</evidence>
<keyword evidence="6" id="KW-0175">Coiled coil</keyword>
<dbReference type="AlphaFoldDB" id="A0A6G1SNN5"/>
<keyword evidence="9" id="KW-0396">Initiation factor</keyword>
<keyword evidence="9" id="KW-0648">Protein biosynthesis</keyword>
<feature type="domain" description="TAFII55 protein conserved region" evidence="8">
    <location>
        <begin position="9"/>
        <end position="182"/>
    </location>
</feature>
<evidence type="ECO:0000313" key="9">
    <source>
        <dbReference type="EMBL" id="MDE51513.1"/>
    </source>
</evidence>
<dbReference type="PANTHER" id="PTHR12228:SF0">
    <property type="entry name" value="TATA-BOX BINDING PROTEIN ASSOCIATED FACTOR 7"/>
    <property type="match status" value="1"/>
</dbReference>
<evidence type="ECO:0000256" key="1">
    <source>
        <dbReference type="ARBA" id="ARBA00004123"/>
    </source>
</evidence>
<comment type="similarity">
    <text evidence="2">Belongs to the TAF7 family.</text>
</comment>
<proteinExistence type="inferred from homology"/>
<comment type="subcellular location">
    <subcellularLocation>
        <location evidence="1">Nucleus</location>
    </subcellularLocation>
</comment>
<name>A0A6G1SNN5_9ACAR</name>
<feature type="coiled-coil region" evidence="6">
    <location>
        <begin position="301"/>
        <end position="372"/>
    </location>
</feature>
<gene>
    <name evidence="9" type="primary">TAF7</name>
    <name evidence="9" type="ORF">g.14721</name>
</gene>
<feature type="region of interest" description="Disordered" evidence="7">
    <location>
        <begin position="196"/>
        <end position="221"/>
    </location>
</feature>
<dbReference type="InterPro" id="IPR006751">
    <property type="entry name" value="TAFII55_prot_cons_reg"/>
</dbReference>
<evidence type="ECO:0000259" key="8">
    <source>
        <dbReference type="SMART" id="SM01370"/>
    </source>
</evidence>
<dbReference type="EMBL" id="GGYP01006742">
    <property type="protein sequence ID" value="MDE51513.1"/>
    <property type="molecule type" value="Transcribed_RNA"/>
</dbReference>
<evidence type="ECO:0000256" key="2">
    <source>
        <dbReference type="ARBA" id="ARBA00009368"/>
    </source>
</evidence>
<keyword evidence="3" id="KW-0805">Transcription regulation</keyword>
<evidence type="ECO:0000256" key="5">
    <source>
        <dbReference type="ARBA" id="ARBA00023242"/>
    </source>
</evidence>
<dbReference type="InterPro" id="IPR037817">
    <property type="entry name" value="TAF7"/>
</dbReference>
<feature type="compositionally biased region" description="Low complexity" evidence="7">
    <location>
        <begin position="279"/>
        <end position="288"/>
    </location>
</feature>
<keyword evidence="4" id="KW-0804">Transcription</keyword>
<feature type="compositionally biased region" description="Acidic residues" evidence="7">
    <location>
        <begin position="238"/>
        <end position="261"/>
    </location>
</feature>
<feature type="region of interest" description="Disordered" evidence="7">
    <location>
        <begin position="236"/>
        <end position="288"/>
    </location>
</feature>
<accession>A0A6G1SNN5</accession>
<protein>
    <submittedName>
        <fullName evidence="9">Transcription initiation factor TFIID subunit 7</fullName>
    </submittedName>
</protein>
<dbReference type="PANTHER" id="PTHR12228">
    <property type="entry name" value="TRANSCRIPTION INITIATION FACTOR TFIID 55 KD SUBUNIT-RELATED"/>
    <property type="match status" value="1"/>
</dbReference>
<dbReference type="GO" id="GO:0005669">
    <property type="term" value="C:transcription factor TFIID complex"/>
    <property type="evidence" value="ECO:0007669"/>
    <property type="project" value="InterPro"/>
</dbReference>
<dbReference type="Pfam" id="PF04658">
    <property type="entry name" value="TAFII55_N"/>
    <property type="match status" value="1"/>
</dbReference>
<evidence type="ECO:0000256" key="6">
    <source>
        <dbReference type="SAM" id="Coils"/>
    </source>
</evidence>
<reference evidence="9" key="1">
    <citation type="submission" date="2018-10" db="EMBL/GenBank/DDBJ databases">
        <title>Transcriptome assembly of Aceria tosichella (Wheat curl mite) Type 2.</title>
        <authorList>
            <person name="Scully E.D."/>
            <person name="Geib S.M."/>
            <person name="Palmer N.A."/>
            <person name="Gupta A.K."/>
            <person name="Sarath G."/>
            <person name="Tatineni S."/>
        </authorList>
    </citation>
    <scope>NUCLEOTIDE SEQUENCE</scope>
    <source>
        <strain evidence="9">LincolnNE</strain>
    </source>
</reference>
<evidence type="ECO:0000256" key="4">
    <source>
        <dbReference type="ARBA" id="ARBA00023163"/>
    </source>
</evidence>
<organism evidence="9">
    <name type="scientific">Aceria tosichella</name>
    <name type="common">wheat curl mite</name>
    <dbReference type="NCBI Taxonomy" id="561515"/>
    <lineage>
        <taxon>Eukaryota</taxon>
        <taxon>Metazoa</taxon>
        <taxon>Ecdysozoa</taxon>
        <taxon>Arthropoda</taxon>
        <taxon>Chelicerata</taxon>
        <taxon>Arachnida</taxon>
        <taxon>Acari</taxon>
        <taxon>Acariformes</taxon>
        <taxon>Trombidiformes</taxon>
        <taxon>Prostigmata</taxon>
        <taxon>Eupodina</taxon>
        <taxon>Eriophyoidea</taxon>
        <taxon>Eriophyidae</taxon>
        <taxon>Eriophyinae</taxon>
        <taxon>Aceriini</taxon>
        <taxon>Aceria</taxon>
    </lineage>
</organism>
<evidence type="ECO:0000256" key="3">
    <source>
        <dbReference type="ARBA" id="ARBA00023015"/>
    </source>
</evidence>
<dbReference type="GO" id="GO:0003743">
    <property type="term" value="F:translation initiation factor activity"/>
    <property type="evidence" value="ECO:0007669"/>
    <property type="project" value="UniProtKB-KW"/>
</dbReference>
<dbReference type="GO" id="GO:0051123">
    <property type="term" value="P:RNA polymerase II preinitiation complex assembly"/>
    <property type="evidence" value="ECO:0007669"/>
    <property type="project" value="TreeGrafter"/>
</dbReference>
<dbReference type="SMART" id="SM01370">
    <property type="entry name" value="TAFII55_N"/>
    <property type="match status" value="1"/>
</dbReference>
<sequence>MSSDHKLELESQFILRLPPAKADTLRQAIKSGEPLSQRLFIKFDNDIRHGHIKLDDSVMPARLYDLPAIIESYKTLDRKNFYKTADISQIMICKEDDSPDGKSVVTQDGVDEETKKARYDQIFASIGCAGKREYLYPHGITPPLKNVRKRRFRKTLKKKYVDFSEIEKEVKRLFKFDCEAIDSRYEILEENKVDKVQPTTFSTENPASPMSGGGPAGMQSAENSQNIDINELFGEELSSSDDSDDDDDDDEADDDIEEQENDKDLDHDDNMDFDEQEEQPAQAPEPTTATVADIAAEVAAASDLIAQNDDNEERKQELNRELSKIRERIQIQESEMMGLDNQALRMRSQLALDSLHEQENEIRKQLEECSTQM</sequence>
<dbReference type="CDD" id="cd08047">
    <property type="entry name" value="TAF7"/>
    <property type="match status" value="1"/>
</dbReference>
<dbReference type="GO" id="GO:0016251">
    <property type="term" value="F:RNA polymerase II general transcription initiation factor activity"/>
    <property type="evidence" value="ECO:0007669"/>
    <property type="project" value="TreeGrafter"/>
</dbReference>
<keyword evidence="5" id="KW-0539">Nucleus</keyword>